<evidence type="ECO:0000256" key="7">
    <source>
        <dbReference type="ARBA" id="ARBA00023136"/>
    </source>
</evidence>
<evidence type="ECO:0000256" key="3">
    <source>
        <dbReference type="ARBA" id="ARBA00022448"/>
    </source>
</evidence>
<dbReference type="Gene3D" id="1.10.3730.20">
    <property type="match status" value="1"/>
</dbReference>
<protein>
    <submittedName>
        <fullName evidence="10">EamA family transporter RarD</fullName>
    </submittedName>
</protein>
<dbReference type="AlphaFoldDB" id="A0AB35C082"/>
<dbReference type="InterPro" id="IPR037185">
    <property type="entry name" value="EmrE-like"/>
</dbReference>
<feature type="transmembrane region" description="Helical" evidence="8">
    <location>
        <begin position="133"/>
        <end position="149"/>
    </location>
</feature>
<feature type="transmembrane region" description="Helical" evidence="8">
    <location>
        <begin position="25"/>
        <end position="42"/>
    </location>
</feature>
<keyword evidence="6 8" id="KW-1133">Transmembrane helix</keyword>
<evidence type="ECO:0000256" key="8">
    <source>
        <dbReference type="SAM" id="Phobius"/>
    </source>
</evidence>
<feature type="transmembrane region" description="Helical" evidence="8">
    <location>
        <begin position="110"/>
        <end position="127"/>
    </location>
</feature>
<dbReference type="InterPro" id="IPR004626">
    <property type="entry name" value="RarD"/>
</dbReference>
<feature type="domain" description="EamA" evidence="9">
    <location>
        <begin position="12"/>
        <end position="126"/>
    </location>
</feature>
<name>A0AB35C082_9GAMM</name>
<feature type="transmembrane region" description="Helical" evidence="8">
    <location>
        <begin position="219"/>
        <end position="243"/>
    </location>
</feature>
<dbReference type="GO" id="GO:0005886">
    <property type="term" value="C:plasma membrane"/>
    <property type="evidence" value="ECO:0007669"/>
    <property type="project" value="UniProtKB-SubCell"/>
</dbReference>
<evidence type="ECO:0000256" key="6">
    <source>
        <dbReference type="ARBA" id="ARBA00022989"/>
    </source>
</evidence>
<sequence>MWGNFPLYWYSLRMMSSTQLMSERIVWSVIFVVLITTLLKEWRGVLAVLTERKLVLMLFVTSQLLFFNWLSYLWAITHDRVIDASLGYFITPIFSILLGRIILKERLSRAHFFAIVIAIMGIVWITIESRTVPFVALILASSFGFYGLLKKKYPVRALTGIAFETFFMLPFAVSYLSYSMITDHIVFFELSALPMTLLILSGAVTTIPLLLFAEGAKKIPLSLVGIVQFASPTLQLINGLIFFGESMSTMRLIGFMIVWVAVGIFIVSEYQRYQAQQRLLKAV</sequence>
<comment type="subcellular location">
    <subcellularLocation>
        <location evidence="1">Cell membrane</location>
        <topology evidence="1">Multi-pass membrane protein</topology>
    </subcellularLocation>
</comment>
<comment type="similarity">
    <text evidence="2">Belongs to the EamA transporter family.</text>
</comment>
<dbReference type="Pfam" id="PF00892">
    <property type="entry name" value="EamA"/>
    <property type="match status" value="1"/>
</dbReference>
<feature type="transmembrane region" description="Helical" evidence="8">
    <location>
        <begin position="249"/>
        <end position="268"/>
    </location>
</feature>
<evidence type="ECO:0000256" key="5">
    <source>
        <dbReference type="ARBA" id="ARBA00022692"/>
    </source>
</evidence>
<dbReference type="SUPFAM" id="SSF103481">
    <property type="entry name" value="Multidrug resistance efflux transporter EmrE"/>
    <property type="match status" value="2"/>
</dbReference>
<dbReference type="PANTHER" id="PTHR22911">
    <property type="entry name" value="ACYL-MALONYL CONDENSING ENZYME-RELATED"/>
    <property type="match status" value="1"/>
</dbReference>
<dbReference type="EMBL" id="JAGIBU010000005">
    <property type="protein sequence ID" value="MBS7824977.1"/>
    <property type="molecule type" value="Genomic_DNA"/>
</dbReference>
<keyword evidence="5 8" id="KW-0812">Transmembrane</keyword>
<dbReference type="Proteomes" id="UP000680020">
    <property type="component" value="Unassembled WGS sequence"/>
</dbReference>
<keyword evidence="7 8" id="KW-0472">Membrane</keyword>
<proteinExistence type="inferred from homology"/>
<feature type="transmembrane region" description="Helical" evidence="8">
    <location>
        <begin position="54"/>
        <end position="74"/>
    </location>
</feature>
<keyword evidence="3" id="KW-0813">Transport</keyword>
<dbReference type="InterPro" id="IPR000620">
    <property type="entry name" value="EamA_dom"/>
</dbReference>
<evidence type="ECO:0000256" key="1">
    <source>
        <dbReference type="ARBA" id="ARBA00004651"/>
    </source>
</evidence>
<feature type="transmembrane region" description="Helical" evidence="8">
    <location>
        <begin position="86"/>
        <end position="103"/>
    </location>
</feature>
<dbReference type="NCBIfam" id="TIGR00688">
    <property type="entry name" value="rarD"/>
    <property type="match status" value="1"/>
</dbReference>
<accession>A0AB35C082</accession>
<dbReference type="PANTHER" id="PTHR22911:SF137">
    <property type="entry name" value="SOLUTE CARRIER FAMILY 35 MEMBER G2-RELATED"/>
    <property type="match status" value="1"/>
</dbReference>
<organism evidence="10 11">
    <name type="scientific">Wohlfahrtiimonas chitiniclastica</name>
    <dbReference type="NCBI Taxonomy" id="400946"/>
    <lineage>
        <taxon>Bacteria</taxon>
        <taxon>Pseudomonadati</taxon>
        <taxon>Pseudomonadota</taxon>
        <taxon>Gammaproteobacteria</taxon>
        <taxon>Cardiobacteriales</taxon>
        <taxon>Ignatzschineriaceae</taxon>
        <taxon>Wohlfahrtiimonas</taxon>
    </lineage>
</organism>
<evidence type="ECO:0000256" key="2">
    <source>
        <dbReference type="ARBA" id="ARBA00007362"/>
    </source>
</evidence>
<keyword evidence="4" id="KW-1003">Cell membrane</keyword>
<evidence type="ECO:0000313" key="11">
    <source>
        <dbReference type="Proteomes" id="UP000680020"/>
    </source>
</evidence>
<comment type="caution">
    <text evidence="10">The sequence shown here is derived from an EMBL/GenBank/DDBJ whole genome shotgun (WGS) entry which is preliminary data.</text>
</comment>
<feature type="transmembrane region" description="Helical" evidence="8">
    <location>
        <begin position="161"/>
        <end position="181"/>
    </location>
</feature>
<gene>
    <name evidence="10" type="primary">rarD</name>
    <name evidence="10" type="ORF">J7561_07135</name>
</gene>
<evidence type="ECO:0000313" key="10">
    <source>
        <dbReference type="EMBL" id="MBS7824977.1"/>
    </source>
</evidence>
<evidence type="ECO:0000259" key="9">
    <source>
        <dbReference type="Pfam" id="PF00892"/>
    </source>
</evidence>
<reference evidence="10" key="1">
    <citation type="submission" date="2021-03" db="EMBL/GenBank/DDBJ databases">
        <title>Identification and antibiotic profiling of Wohlfahrtiimonas chitiniclastica, an underestimated human pathogen.</title>
        <authorList>
            <person name="Kopf A."/>
            <person name="Bunk B."/>
            <person name="Coldewey S."/>
            <person name="Gunzer F."/>
            <person name="Riedel T."/>
            <person name="Schroettner P."/>
        </authorList>
    </citation>
    <scope>NUCLEOTIDE SEQUENCE</scope>
    <source>
        <strain evidence="10">DSM 100917</strain>
    </source>
</reference>
<evidence type="ECO:0000256" key="4">
    <source>
        <dbReference type="ARBA" id="ARBA00022475"/>
    </source>
</evidence>
<feature type="transmembrane region" description="Helical" evidence="8">
    <location>
        <begin position="193"/>
        <end position="212"/>
    </location>
</feature>